<name>G5J1F8_CROWT</name>
<organism evidence="1 2">
    <name type="scientific">Crocosphaera watsonii WH 0003</name>
    <dbReference type="NCBI Taxonomy" id="423471"/>
    <lineage>
        <taxon>Bacteria</taxon>
        <taxon>Bacillati</taxon>
        <taxon>Cyanobacteriota</taxon>
        <taxon>Cyanophyceae</taxon>
        <taxon>Oscillatoriophycideae</taxon>
        <taxon>Chroococcales</taxon>
        <taxon>Aphanothecaceae</taxon>
        <taxon>Crocosphaera</taxon>
    </lineage>
</organism>
<comment type="caution">
    <text evidence="1">The sequence shown here is derived from an EMBL/GenBank/DDBJ whole genome shotgun (WGS) entry which is preliminary data.</text>
</comment>
<sequence>MVINYCFSHRIGNIVFGWNTGQKDGIDIGKKNNQNFVQIPTARLKKRIEELCFYYGIVFTETEESYTSRSSFLDNDLLPKFGEKPASVKFSGKRIKRGLYQIKNGQTVNADTHGSANILKKVKTQLNLDLTKVRRGALTLPKRYDLYKNLNKLYRKRCEGAFLTTFTTSALDSFVFQPKEMSTKTIW</sequence>
<dbReference type="PATRIC" id="fig|423471.3.peg.1242"/>
<protein>
    <submittedName>
        <fullName evidence="1">Transposase, IS200/IS605 family</fullName>
    </submittedName>
</protein>
<dbReference type="Proteomes" id="UP000003477">
    <property type="component" value="Unassembled WGS sequence"/>
</dbReference>
<dbReference type="EMBL" id="AESD01000212">
    <property type="protein sequence ID" value="EHJ13971.1"/>
    <property type="molecule type" value="Genomic_DNA"/>
</dbReference>
<evidence type="ECO:0000313" key="1">
    <source>
        <dbReference type="EMBL" id="EHJ13971.1"/>
    </source>
</evidence>
<accession>G5J1F8</accession>
<proteinExistence type="predicted"/>
<dbReference type="AlphaFoldDB" id="G5J1F8"/>
<gene>
    <name evidence="1" type="ORF">CWATWH0003_1342</name>
</gene>
<evidence type="ECO:0000313" key="2">
    <source>
        <dbReference type="Proteomes" id="UP000003477"/>
    </source>
</evidence>
<reference evidence="1 2" key="1">
    <citation type="journal article" date="2011" name="Front. Microbiol.">
        <title>Two Strains of Crocosphaera watsonii with Highly Conserved Genomes are Distinguished by Strain-Specific Features.</title>
        <authorList>
            <person name="Bench S.R."/>
            <person name="Ilikchyan I.N."/>
            <person name="Tripp H.J."/>
            <person name="Zehr J.P."/>
        </authorList>
    </citation>
    <scope>NUCLEOTIDE SEQUENCE [LARGE SCALE GENOMIC DNA]</scope>
    <source>
        <strain evidence="1 2">WH 0003</strain>
    </source>
</reference>